<dbReference type="AlphaFoldDB" id="A0AA38FN44"/>
<sequence>SPRISPQKEITTQRRKLRLNEEAKESEESAPNSPTLPGNLEEQKDEELKEREEEEKETEEAATETSQDMETQFPNLEDIVPKQQWSRRASGEHIPPAMGYAKDT</sequence>
<name>A0AA38FN44_TAXCH</name>
<comment type="caution">
    <text evidence="2">The sequence shown here is derived from an EMBL/GenBank/DDBJ whole genome shotgun (WGS) entry which is preliminary data.</text>
</comment>
<proteinExistence type="predicted"/>
<dbReference type="EMBL" id="JAHRHJ020000007">
    <property type="protein sequence ID" value="KAH9307404.1"/>
    <property type="molecule type" value="Genomic_DNA"/>
</dbReference>
<protein>
    <submittedName>
        <fullName evidence="2">Uncharacterized protein</fullName>
    </submittedName>
</protein>
<evidence type="ECO:0000313" key="3">
    <source>
        <dbReference type="Proteomes" id="UP000824469"/>
    </source>
</evidence>
<accession>A0AA38FN44</accession>
<organism evidence="2 3">
    <name type="scientific">Taxus chinensis</name>
    <name type="common">Chinese yew</name>
    <name type="synonym">Taxus wallichiana var. chinensis</name>
    <dbReference type="NCBI Taxonomy" id="29808"/>
    <lineage>
        <taxon>Eukaryota</taxon>
        <taxon>Viridiplantae</taxon>
        <taxon>Streptophyta</taxon>
        <taxon>Embryophyta</taxon>
        <taxon>Tracheophyta</taxon>
        <taxon>Spermatophyta</taxon>
        <taxon>Pinopsida</taxon>
        <taxon>Pinidae</taxon>
        <taxon>Conifers II</taxon>
        <taxon>Cupressales</taxon>
        <taxon>Taxaceae</taxon>
        <taxon>Taxus</taxon>
    </lineage>
</organism>
<gene>
    <name evidence="2" type="ORF">KI387_035315</name>
</gene>
<evidence type="ECO:0000256" key="1">
    <source>
        <dbReference type="SAM" id="MobiDB-lite"/>
    </source>
</evidence>
<reference evidence="2 3" key="1">
    <citation type="journal article" date="2021" name="Nat. Plants">
        <title>The Taxus genome provides insights into paclitaxel biosynthesis.</title>
        <authorList>
            <person name="Xiong X."/>
            <person name="Gou J."/>
            <person name="Liao Q."/>
            <person name="Li Y."/>
            <person name="Zhou Q."/>
            <person name="Bi G."/>
            <person name="Li C."/>
            <person name="Du R."/>
            <person name="Wang X."/>
            <person name="Sun T."/>
            <person name="Guo L."/>
            <person name="Liang H."/>
            <person name="Lu P."/>
            <person name="Wu Y."/>
            <person name="Zhang Z."/>
            <person name="Ro D.K."/>
            <person name="Shang Y."/>
            <person name="Huang S."/>
            <person name="Yan J."/>
        </authorList>
    </citation>
    <scope>NUCLEOTIDE SEQUENCE [LARGE SCALE GENOMIC DNA]</scope>
    <source>
        <strain evidence="2">Ta-2019</strain>
    </source>
</reference>
<feature type="compositionally biased region" description="Basic and acidic residues" evidence="1">
    <location>
        <begin position="18"/>
        <end position="27"/>
    </location>
</feature>
<feature type="compositionally biased region" description="Acidic residues" evidence="1">
    <location>
        <begin position="52"/>
        <end position="62"/>
    </location>
</feature>
<keyword evidence="3" id="KW-1185">Reference proteome</keyword>
<dbReference type="Proteomes" id="UP000824469">
    <property type="component" value="Unassembled WGS sequence"/>
</dbReference>
<feature type="non-terminal residue" evidence="2">
    <location>
        <position position="104"/>
    </location>
</feature>
<evidence type="ECO:0000313" key="2">
    <source>
        <dbReference type="EMBL" id="KAH9307404.1"/>
    </source>
</evidence>
<feature type="region of interest" description="Disordered" evidence="1">
    <location>
        <begin position="1"/>
        <end position="104"/>
    </location>
</feature>
<feature type="non-terminal residue" evidence="2">
    <location>
        <position position="1"/>
    </location>
</feature>